<evidence type="ECO:0000256" key="2">
    <source>
        <dbReference type="ARBA" id="ARBA00009706"/>
    </source>
</evidence>
<evidence type="ECO:0000256" key="5">
    <source>
        <dbReference type="ARBA" id="ARBA00022989"/>
    </source>
</evidence>
<feature type="transmembrane region" description="Helical" evidence="9">
    <location>
        <begin position="243"/>
        <end position="261"/>
    </location>
</feature>
<keyword evidence="3 9" id="KW-0812">Transmembrane</keyword>
<gene>
    <name evidence="10" type="ORF">DUI87_33812</name>
</gene>
<comment type="similarity">
    <text evidence="2">Belongs to the TMEM161 family.</text>
</comment>
<comment type="caution">
    <text evidence="10">The sequence shown here is derived from an EMBL/GenBank/DDBJ whole genome shotgun (WGS) entry which is preliminary data.</text>
</comment>
<evidence type="ECO:0000256" key="9">
    <source>
        <dbReference type="SAM" id="Phobius"/>
    </source>
</evidence>
<dbReference type="Proteomes" id="UP000269221">
    <property type="component" value="Unassembled WGS sequence"/>
</dbReference>
<evidence type="ECO:0000256" key="3">
    <source>
        <dbReference type="ARBA" id="ARBA00022692"/>
    </source>
</evidence>
<keyword evidence="7" id="KW-0325">Glycoprotein</keyword>
<evidence type="ECO:0000256" key="8">
    <source>
        <dbReference type="ARBA" id="ARBA00040182"/>
    </source>
</evidence>
<evidence type="ECO:0000256" key="7">
    <source>
        <dbReference type="ARBA" id="ARBA00023180"/>
    </source>
</evidence>
<dbReference type="PANTHER" id="PTHR13624:SF4">
    <property type="entry name" value="TRANSMEMBRANE PROTEIN 161A"/>
    <property type="match status" value="1"/>
</dbReference>
<dbReference type="InterPro" id="IPR019395">
    <property type="entry name" value="Transmembrane_161A/B"/>
</dbReference>
<dbReference type="AlphaFoldDB" id="A0A3M0ILF7"/>
<evidence type="ECO:0000256" key="1">
    <source>
        <dbReference type="ARBA" id="ARBA00004141"/>
    </source>
</evidence>
<dbReference type="EMBL" id="QRBI01000268">
    <property type="protein sequence ID" value="RMB89797.1"/>
    <property type="molecule type" value="Genomic_DNA"/>
</dbReference>
<dbReference type="GO" id="GO:0016020">
    <property type="term" value="C:membrane"/>
    <property type="evidence" value="ECO:0007669"/>
    <property type="project" value="UniProtKB-SubCell"/>
</dbReference>
<keyword evidence="5 9" id="KW-1133">Transmembrane helix</keyword>
<proteinExistence type="inferred from homology"/>
<feature type="transmembrane region" description="Helical" evidence="9">
    <location>
        <begin position="26"/>
        <end position="43"/>
    </location>
</feature>
<dbReference type="Pfam" id="PF10268">
    <property type="entry name" value="Tmemb_161AB"/>
    <property type="match status" value="1"/>
</dbReference>
<organism evidence="10 11">
    <name type="scientific">Hirundo rustica rustica</name>
    <dbReference type="NCBI Taxonomy" id="333673"/>
    <lineage>
        <taxon>Eukaryota</taxon>
        <taxon>Metazoa</taxon>
        <taxon>Chordata</taxon>
        <taxon>Craniata</taxon>
        <taxon>Vertebrata</taxon>
        <taxon>Euteleostomi</taxon>
        <taxon>Archelosauria</taxon>
        <taxon>Archosauria</taxon>
        <taxon>Dinosauria</taxon>
        <taxon>Saurischia</taxon>
        <taxon>Theropoda</taxon>
        <taxon>Coelurosauria</taxon>
        <taxon>Aves</taxon>
        <taxon>Neognathae</taxon>
        <taxon>Neoaves</taxon>
        <taxon>Telluraves</taxon>
        <taxon>Australaves</taxon>
        <taxon>Passeriformes</taxon>
        <taxon>Sylvioidea</taxon>
        <taxon>Hirundinidae</taxon>
        <taxon>Hirundo</taxon>
    </lineage>
</organism>
<evidence type="ECO:0000256" key="6">
    <source>
        <dbReference type="ARBA" id="ARBA00023136"/>
    </source>
</evidence>
<sequence>MSLGSLWCLRVPVAPVAGDRAGPRRLLLHAGFVAPVLVLLLWVRPLSRDLLLQAPLGTRTVQLLSAASFDSARLWALVALALLRLAGTRQHLQAYLGLAPRWARSIRREAGRIPALEIQRKVGIGVGIRITRIYCYVSVVSLQYLGPIILSLHCTLLLKTLESPDPCPVSPREPNGALCPVCPQASTPGGCTPCPRPCPPPCPRPCPPPCRGAEDAQEAAQEIWALLRCVCAPPLLRGLFSFLTWWVAACQVVTSLFGLYFHRYLAAS</sequence>
<evidence type="ECO:0000313" key="11">
    <source>
        <dbReference type="Proteomes" id="UP000269221"/>
    </source>
</evidence>
<protein>
    <recommendedName>
        <fullName evidence="8">Transmembrane protein 161A</fullName>
    </recommendedName>
</protein>
<keyword evidence="4" id="KW-0732">Signal</keyword>
<name>A0A3M0ILF7_HIRRU</name>
<evidence type="ECO:0000313" key="10">
    <source>
        <dbReference type="EMBL" id="RMB89797.1"/>
    </source>
</evidence>
<dbReference type="OrthoDB" id="784140at2759"/>
<comment type="subcellular location">
    <subcellularLocation>
        <location evidence="1">Membrane</location>
        <topology evidence="1">Multi-pass membrane protein</topology>
    </subcellularLocation>
</comment>
<keyword evidence="6 9" id="KW-0472">Membrane</keyword>
<keyword evidence="11" id="KW-1185">Reference proteome</keyword>
<evidence type="ECO:0000256" key="4">
    <source>
        <dbReference type="ARBA" id="ARBA00022729"/>
    </source>
</evidence>
<dbReference type="PANTHER" id="PTHR13624">
    <property type="entry name" value="RE42071P"/>
    <property type="match status" value="1"/>
</dbReference>
<reference evidence="10 11" key="1">
    <citation type="submission" date="2018-07" db="EMBL/GenBank/DDBJ databases">
        <title>A high quality draft genome assembly of the barn swallow (H. rustica rustica).</title>
        <authorList>
            <person name="Formenti G."/>
            <person name="Chiara M."/>
            <person name="Poveda L."/>
            <person name="Francoijs K.-J."/>
            <person name="Bonisoli-Alquati A."/>
            <person name="Canova L."/>
            <person name="Gianfranceschi L."/>
            <person name="Horner D.S."/>
            <person name="Saino N."/>
        </authorList>
    </citation>
    <scope>NUCLEOTIDE SEQUENCE [LARGE SCALE GENOMIC DNA]</scope>
    <source>
        <strain evidence="10">Chelidonia</strain>
        <tissue evidence="10">Blood</tissue>
    </source>
</reference>
<accession>A0A3M0ILF7</accession>